<dbReference type="Gene3D" id="3.10.180.10">
    <property type="entry name" value="2,3-Dihydroxybiphenyl 1,2-Dioxygenase, domain 1"/>
    <property type="match status" value="1"/>
</dbReference>
<dbReference type="PANTHER" id="PTHR43048">
    <property type="entry name" value="METHYLMALONYL-COA EPIMERASE"/>
    <property type="match status" value="1"/>
</dbReference>
<feature type="domain" description="VOC" evidence="2">
    <location>
        <begin position="8"/>
        <end position="145"/>
    </location>
</feature>
<dbReference type="Pfam" id="PF13669">
    <property type="entry name" value="Glyoxalase_4"/>
    <property type="match status" value="1"/>
</dbReference>
<evidence type="ECO:0000313" key="4">
    <source>
        <dbReference type="Proteomes" id="UP000282971"/>
    </source>
</evidence>
<keyword evidence="4" id="KW-1185">Reference proteome</keyword>
<dbReference type="SUPFAM" id="SSF54593">
    <property type="entry name" value="Glyoxalase/Bleomycin resistance protein/Dihydroxybiphenyl dioxygenase"/>
    <property type="match status" value="1"/>
</dbReference>
<comment type="caution">
    <text evidence="3">The sequence shown here is derived from an EMBL/GenBank/DDBJ whole genome shotgun (WGS) entry which is preliminary data.</text>
</comment>
<dbReference type="InterPro" id="IPR037523">
    <property type="entry name" value="VOC_core"/>
</dbReference>
<reference evidence="3 4" key="1">
    <citation type="submission" date="2019-01" db="EMBL/GenBank/DDBJ databases">
        <authorList>
            <person name="Chen W.-M."/>
        </authorList>
    </citation>
    <scope>NUCLEOTIDE SEQUENCE [LARGE SCALE GENOMIC DNA]</scope>
    <source>
        <strain evidence="3 4">CCP-7</strain>
    </source>
</reference>
<dbReference type="AlphaFoldDB" id="A0A437MAL2"/>
<dbReference type="EMBL" id="SACN01000001">
    <property type="protein sequence ID" value="RVT94680.1"/>
    <property type="molecule type" value="Genomic_DNA"/>
</dbReference>
<dbReference type="PROSITE" id="PS51819">
    <property type="entry name" value="VOC"/>
    <property type="match status" value="1"/>
</dbReference>
<dbReference type="GO" id="GO:0046872">
    <property type="term" value="F:metal ion binding"/>
    <property type="evidence" value="ECO:0007669"/>
    <property type="project" value="UniProtKB-KW"/>
</dbReference>
<evidence type="ECO:0000259" key="2">
    <source>
        <dbReference type="PROSITE" id="PS51819"/>
    </source>
</evidence>
<dbReference type="GO" id="GO:0046491">
    <property type="term" value="P:L-methylmalonyl-CoA metabolic process"/>
    <property type="evidence" value="ECO:0007669"/>
    <property type="project" value="TreeGrafter"/>
</dbReference>
<dbReference type="InterPro" id="IPR051785">
    <property type="entry name" value="MMCE/EMCE_epimerase"/>
</dbReference>
<dbReference type="OrthoDB" id="9792173at2"/>
<organism evidence="3 4">
    <name type="scientific">Sphingomonas crocodyli</name>
    <dbReference type="NCBI Taxonomy" id="1979270"/>
    <lineage>
        <taxon>Bacteria</taxon>
        <taxon>Pseudomonadati</taxon>
        <taxon>Pseudomonadota</taxon>
        <taxon>Alphaproteobacteria</taxon>
        <taxon>Sphingomonadales</taxon>
        <taxon>Sphingomonadaceae</taxon>
        <taxon>Sphingomonas</taxon>
    </lineage>
</organism>
<dbReference type="InterPro" id="IPR029068">
    <property type="entry name" value="Glyas_Bleomycin-R_OHBP_Dase"/>
</dbReference>
<dbReference type="GO" id="GO:0004493">
    <property type="term" value="F:methylmalonyl-CoA epimerase activity"/>
    <property type="evidence" value="ECO:0007669"/>
    <property type="project" value="TreeGrafter"/>
</dbReference>
<name>A0A437MAL2_9SPHN</name>
<proteinExistence type="predicted"/>
<dbReference type="Proteomes" id="UP000282971">
    <property type="component" value="Unassembled WGS sequence"/>
</dbReference>
<accession>A0A437MAL2</accession>
<keyword evidence="1" id="KW-0479">Metal-binding</keyword>
<evidence type="ECO:0000313" key="3">
    <source>
        <dbReference type="EMBL" id="RVT94680.1"/>
    </source>
</evidence>
<protein>
    <submittedName>
        <fullName evidence="3">VOC family protein</fullName>
    </submittedName>
</protein>
<gene>
    <name evidence="3" type="ORF">EOD43_12855</name>
</gene>
<sequence>MSPQGFGQIDQIGYLVENLDASIQFWIDRFGVGPWTVFRNVPLDGVYKGQAGTVTIDVGLSYQGNVQIELIDATNDTPSPYRDADGKRLLGIHHTAHIVDDLDAAVAKASGNGLRVVFEASNPATRVAYLASDSEPGLLAEFIIGQGMREMADAGIAAAKAWDGSNPVVEITAG</sequence>
<dbReference type="PANTHER" id="PTHR43048:SF3">
    <property type="entry name" value="METHYLMALONYL-COA EPIMERASE, MITOCHONDRIAL"/>
    <property type="match status" value="1"/>
</dbReference>
<dbReference type="RefSeq" id="WP_127744255.1">
    <property type="nucleotide sequence ID" value="NZ_SACN01000001.1"/>
</dbReference>
<evidence type="ECO:0000256" key="1">
    <source>
        <dbReference type="ARBA" id="ARBA00022723"/>
    </source>
</evidence>